<dbReference type="GO" id="GO:0016491">
    <property type="term" value="F:oxidoreductase activity"/>
    <property type="evidence" value="ECO:0007669"/>
    <property type="project" value="UniProtKB-UniRule"/>
</dbReference>
<evidence type="ECO:0000256" key="7">
    <source>
        <dbReference type="PIRNR" id="PIRNR000232"/>
    </source>
</evidence>
<feature type="domain" description="Nitroreductase" evidence="9">
    <location>
        <begin position="16"/>
        <end position="177"/>
    </location>
</feature>
<keyword evidence="3 7" id="KW-0288">FMN</keyword>
<evidence type="ECO:0000256" key="2">
    <source>
        <dbReference type="ARBA" id="ARBA00022630"/>
    </source>
</evidence>
<evidence type="ECO:0000256" key="1">
    <source>
        <dbReference type="ARBA" id="ARBA00007118"/>
    </source>
</evidence>
<dbReference type="EMBL" id="CP023777">
    <property type="protein sequence ID" value="ATL47411.1"/>
    <property type="molecule type" value="Genomic_DNA"/>
</dbReference>
<comment type="similarity">
    <text evidence="1 7">Belongs to the nitroreductase family.</text>
</comment>
<dbReference type="InterPro" id="IPR029479">
    <property type="entry name" value="Nitroreductase"/>
</dbReference>
<dbReference type="KEGG" id="cbae:COR50_09640"/>
<dbReference type="Proteomes" id="UP000220133">
    <property type="component" value="Chromosome"/>
</dbReference>
<evidence type="ECO:0000259" key="9">
    <source>
        <dbReference type="Pfam" id="PF00881"/>
    </source>
</evidence>
<accession>A0A291QU18</accession>
<dbReference type="InterPro" id="IPR026021">
    <property type="entry name" value="YdjA-like"/>
</dbReference>
<keyword evidence="4 7" id="KW-0521">NADP</keyword>
<protein>
    <recommendedName>
        <fullName evidence="7">Putative NAD(P)H nitroreductase</fullName>
        <ecNumber evidence="7">1.-.-.-</ecNumber>
    </recommendedName>
</protein>
<dbReference type="EC" id="1.-.-.-" evidence="7"/>
<keyword evidence="5 7" id="KW-0560">Oxidoreductase</keyword>
<organism evidence="10 11">
    <name type="scientific">Chitinophaga caeni</name>
    <dbReference type="NCBI Taxonomy" id="2029983"/>
    <lineage>
        <taxon>Bacteria</taxon>
        <taxon>Pseudomonadati</taxon>
        <taxon>Bacteroidota</taxon>
        <taxon>Chitinophagia</taxon>
        <taxon>Chitinophagales</taxon>
        <taxon>Chitinophagaceae</taxon>
        <taxon>Chitinophaga</taxon>
    </lineage>
</organism>
<sequence>MSTTTTDQASILKDIILTRRTIKPASMNGKKIEDTQVQQLFELADWAPTHGLTEPWYFMVYAGEKVQEFCLAHAELYKANAQPEQFVPGTYDKLKSMGDLASHLVVMAMKRGANPKIPALEELAATSCAIENILLGASSMGIAAYWGTGGMALKPAMKEYLKLGEEDQIMGFLYLGYSDEPIHKVGRRTRPLSEKVQWM</sequence>
<dbReference type="InterPro" id="IPR052530">
    <property type="entry name" value="NAD(P)H_nitroreductase"/>
</dbReference>
<proteinExistence type="inferred from homology"/>
<evidence type="ECO:0000256" key="6">
    <source>
        <dbReference type="ARBA" id="ARBA00023027"/>
    </source>
</evidence>
<keyword evidence="11" id="KW-1185">Reference proteome</keyword>
<dbReference type="RefSeq" id="WP_098193792.1">
    <property type="nucleotide sequence ID" value="NZ_CP023777.1"/>
</dbReference>
<dbReference type="AlphaFoldDB" id="A0A291QU18"/>
<feature type="binding site" description="in other chain" evidence="8">
    <location>
        <begin position="146"/>
        <end position="148"/>
    </location>
    <ligand>
        <name>FMN</name>
        <dbReference type="ChEBI" id="CHEBI:58210"/>
        <note>ligand shared between dimeric partners</note>
    </ligand>
</feature>
<dbReference type="Gene3D" id="3.40.109.10">
    <property type="entry name" value="NADH Oxidase"/>
    <property type="match status" value="1"/>
</dbReference>
<gene>
    <name evidence="10" type="ORF">COR50_09640</name>
</gene>
<dbReference type="SUPFAM" id="SSF55469">
    <property type="entry name" value="FMN-dependent nitroreductase-like"/>
    <property type="match status" value="1"/>
</dbReference>
<comment type="cofactor">
    <cofactor evidence="8">
        <name>FMN</name>
        <dbReference type="ChEBI" id="CHEBI:58210"/>
    </cofactor>
    <text evidence="8">Binds 1 FMN per subunit.</text>
</comment>
<dbReference type="CDD" id="cd02135">
    <property type="entry name" value="YdjA-like"/>
    <property type="match status" value="1"/>
</dbReference>
<dbReference type="PANTHER" id="PTHR43821">
    <property type="entry name" value="NAD(P)H NITROREDUCTASE YDJA-RELATED"/>
    <property type="match status" value="1"/>
</dbReference>
<name>A0A291QU18_9BACT</name>
<evidence type="ECO:0000313" key="10">
    <source>
        <dbReference type="EMBL" id="ATL47411.1"/>
    </source>
</evidence>
<dbReference type="PANTHER" id="PTHR43821:SF1">
    <property type="entry name" value="NAD(P)H NITROREDUCTASE YDJA-RELATED"/>
    <property type="match status" value="1"/>
</dbReference>
<feature type="binding site" description="in other chain" evidence="8">
    <location>
        <begin position="19"/>
        <end position="21"/>
    </location>
    <ligand>
        <name>FMN</name>
        <dbReference type="ChEBI" id="CHEBI:58210"/>
        <note>ligand shared between dimeric partners</note>
    </ligand>
</feature>
<keyword evidence="2 7" id="KW-0285">Flavoprotein</keyword>
<keyword evidence="6 7" id="KW-0520">NAD</keyword>
<feature type="binding site" evidence="8">
    <location>
        <position position="50"/>
    </location>
    <ligand>
        <name>FMN</name>
        <dbReference type="ChEBI" id="CHEBI:58210"/>
        <note>ligand shared between dimeric partners</note>
    </ligand>
</feature>
<evidence type="ECO:0000256" key="4">
    <source>
        <dbReference type="ARBA" id="ARBA00022857"/>
    </source>
</evidence>
<dbReference type="OrthoDB" id="9804207at2"/>
<evidence type="ECO:0000313" key="11">
    <source>
        <dbReference type="Proteomes" id="UP000220133"/>
    </source>
</evidence>
<evidence type="ECO:0000256" key="3">
    <source>
        <dbReference type="ARBA" id="ARBA00022643"/>
    </source>
</evidence>
<evidence type="ECO:0000256" key="5">
    <source>
        <dbReference type="ARBA" id="ARBA00023002"/>
    </source>
</evidence>
<reference evidence="10 11" key="1">
    <citation type="submission" date="2017-10" db="EMBL/GenBank/DDBJ databases">
        <title>Paenichitinophaga pekingensis gen. nov., sp. nov., isolated from activated sludge.</title>
        <authorList>
            <person name="Jin D."/>
            <person name="Kong X."/>
            <person name="Deng Y."/>
            <person name="Bai Z."/>
        </authorList>
    </citation>
    <scope>NUCLEOTIDE SEQUENCE [LARGE SCALE GENOMIC DNA]</scope>
    <source>
        <strain evidence="10 11">13</strain>
    </source>
</reference>
<dbReference type="Pfam" id="PF00881">
    <property type="entry name" value="Nitroreductase"/>
    <property type="match status" value="1"/>
</dbReference>
<evidence type="ECO:0000256" key="8">
    <source>
        <dbReference type="PIRSR" id="PIRSR000232-1"/>
    </source>
</evidence>
<dbReference type="PIRSF" id="PIRSF000232">
    <property type="entry name" value="YdjA"/>
    <property type="match status" value="1"/>
</dbReference>
<dbReference type="InterPro" id="IPR000415">
    <property type="entry name" value="Nitroreductase-like"/>
</dbReference>